<dbReference type="OrthoDB" id="9791908at2"/>
<evidence type="ECO:0000313" key="4">
    <source>
        <dbReference type="Proteomes" id="UP000176204"/>
    </source>
</evidence>
<dbReference type="InterPro" id="IPR024694">
    <property type="entry name" value="PurE_prokaryotes"/>
</dbReference>
<dbReference type="Proteomes" id="UP000176204">
    <property type="component" value="Chromosome I"/>
</dbReference>
<feature type="domain" description="PurE" evidence="2">
    <location>
        <begin position="1"/>
        <end position="136"/>
    </location>
</feature>
<name>A0A1C7PHN8_9BACT</name>
<accession>A0A1C7PHN8</accession>
<evidence type="ECO:0000313" key="3">
    <source>
        <dbReference type="EMBL" id="SEH75121.1"/>
    </source>
</evidence>
<dbReference type="Gene3D" id="3.40.50.1970">
    <property type="match status" value="1"/>
</dbReference>
<organism evidence="3 4">
    <name type="scientific">Akkermansia glycaniphila</name>
    <dbReference type="NCBI Taxonomy" id="1679444"/>
    <lineage>
        <taxon>Bacteria</taxon>
        <taxon>Pseudomonadati</taxon>
        <taxon>Verrucomicrobiota</taxon>
        <taxon>Verrucomicrobiia</taxon>
        <taxon>Verrucomicrobiales</taxon>
        <taxon>Akkermansiaceae</taxon>
        <taxon>Akkermansia</taxon>
    </lineage>
</organism>
<dbReference type="GO" id="GO:0006189">
    <property type="term" value="P:'de novo' IMP biosynthetic process"/>
    <property type="evidence" value="ECO:0007669"/>
    <property type="project" value="InterPro"/>
</dbReference>
<dbReference type="EMBL" id="LT629973">
    <property type="protein sequence ID" value="SEH75121.1"/>
    <property type="molecule type" value="Genomic_DNA"/>
</dbReference>
<dbReference type="AlphaFoldDB" id="A0A1C7PHN8"/>
<dbReference type="PANTHER" id="PTHR23046:SF2">
    <property type="entry name" value="PHOSPHORIBOSYLAMINOIMIDAZOLE CARBOXYLASE"/>
    <property type="match status" value="1"/>
</dbReference>
<dbReference type="SMART" id="SM01001">
    <property type="entry name" value="AIRC"/>
    <property type="match status" value="1"/>
</dbReference>
<evidence type="ECO:0000256" key="1">
    <source>
        <dbReference type="ARBA" id="ARBA00022755"/>
    </source>
</evidence>
<dbReference type="KEGG" id="agl:PYTT_0442"/>
<evidence type="ECO:0000259" key="2">
    <source>
        <dbReference type="SMART" id="SM01001"/>
    </source>
</evidence>
<gene>
    <name evidence="3" type="ORF">PYTT_0442</name>
</gene>
<dbReference type="SUPFAM" id="SSF52255">
    <property type="entry name" value="N5-CAIR mutase (phosphoribosylaminoimidazole carboxylase, PurE)"/>
    <property type="match status" value="1"/>
</dbReference>
<reference evidence="4" key="1">
    <citation type="submission" date="2016-09" db="EMBL/GenBank/DDBJ databases">
        <authorList>
            <person name="Koehorst J."/>
        </authorList>
    </citation>
    <scope>NUCLEOTIDE SEQUENCE [LARGE SCALE GENOMIC DNA]</scope>
</reference>
<dbReference type="InterPro" id="IPR000031">
    <property type="entry name" value="PurE_dom"/>
</dbReference>
<dbReference type="RefSeq" id="WP_067773887.1">
    <property type="nucleotide sequence ID" value="NZ_JACVVN010000002.1"/>
</dbReference>
<dbReference type="STRING" id="1679444.PYTT_0442"/>
<dbReference type="PANTHER" id="PTHR23046">
    <property type="entry name" value="PHOSPHORIBOSYLAMINOIMIDAZOLE CARBOXYLASE CATALYTIC SUBUNIT"/>
    <property type="match status" value="1"/>
</dbReference>
<protein>
    <submittedName>
        <fullName evidence="3">Air carboxylase</fullName>
    </submittedName>
</protein>
<keyword evidence="4" id="KW-1185">Reference proteome</keyword>
<dbReference type="Pfam" id="PF00731">
    <property type="entry name" value="AIRC"/>
    <property type="match status" value="1"/>
</dbReference>
<keyword evidence="1" id="KW-0658">Purine biosynthesis</keyword>
<sequence length="136" mass="14312">MKVITIYGSQSDLPFMEPAREYFAANNVEHEEVVYSAHRNLPELVKYLEDLEASDEKAVILAVAGLSAALPGVVVMSCSLPVIGVPVPGGPLNGIDALLAITQVPGGVPCTSVGLHKKTPVNAAMAAHRILKLAEK</sequence>
<proteinExistence type="predicted"/>
<dbReference type="PATRIC" id="fig|1679444.3.peg.2295"/>